<dbReference type="InterPro" id="IPR018961">
    <property type="entry name" value="DnaJ_homolog_subfam-C_membr-28"/>
</dbReference>
<evidence type="ECO:0000313" key="2">
    <source>
        <dbReference type="EMBL" id="MFD2171203.1"/>
    </source>
</evidence>
<keyword evidence="3" id="KW-1185">Reference proteome</keyword>
<evidence type="ECO:0000259" key="1">
    <source>
        <dbReference type="Pfam" id="PF09350"/>
    </source>
</evidence>
<organism evidence="2 3">
    <name type="scientific">Tumebacillus lipolyticus</name>
    <dbReference type="NCBI Taxonomy" id="1280370"/>
    <lineage>
        <taxon>Bacteria</taxon>
        <taxon>Bacillati</taxon>
        <taxon>Bacillota</taxon>
        <taxon>Bacilli</taxon>
        <taxon>Bacillales</taxon>
        <taxon>Alicyclobacillaceae</taxon>
        <taxon>Tumebacillus</taxon>
    </lineage>
</organism>
<evidence type="ECO:0000313" key="3">
    <source>
        <dbReference type="Proteomes" id="UP001597343"/>
    </source>
</evidence>
<name>A0ABW4ZYX2_9BACL</name>
<dbReference type="RefSeq" id="WP_386047818.1">
    <property type="nucleotide sequence ID" value="NZ_JBHUIO010000009.1"/>
</dbReference>
<comment type="caution">
    <text evidence="2">The sequence shown here is derived from an EMBL/GenBank/DDBJ whole genome shotgun (WGS) entry which is preliminary data.</text>
</comment>
<proteinExistence type="predicted"/>
<sequence length="146" mass="17147">MSKDGAKFVPAEVREHSEESRYSEMQYSSWLDEAFDDFQKNGGLDNNKYKGKPLVIEQTNQGENGVMNSILKNAKVLPPWLELQHKIRDEIKQLLDQIDSGKTIDLETAVLPINEKIKKYNLMCPFIMQKTRLFPDLIRRQYERWL</sequence>
<reference evidence="3" key="1">
    <citation type="journal article" date="2019" name="Int. J. Syst. Evol. Microbiol.">
        <title>The Global Catalogue of Microorganisms (GCM) 10K type strain sequencing project: providing services to taxonomists for standard genome sequencing and annotation.</title>
        <authorList>
            <consortium name="The Broad Institute Genomics Platform"/>
            <consortium name="The Broad Institute Genome Sequencing Center for Infectious Disease"/>
            <person name="Wu L."/>
            <person name="Ma J."/>
        </authorList>
    </citation>
    <scope>NUCLEOTIDE SEQUENCE [LARGE SCALE GENOMIC DNA]</scope>
    <source>
        <strain evidence="3">CGMCC 1.13574</strain>
    </source>
</reference>
<feature type="domain" description="DnaJ homologue subfamily C member 28 conserved" evidence="1">
    <location>
        <begin position="35"/>
        <end position="94"/>
    </location>
</feature>
<dbReference type="Pfam" id="PF09350">
    <property type="entry name" value="DJC28_CD"/>
    <property type="match status" value="1"/>
</dbReference>
<gene>
    <name evidence="2" type="ORF">ACFSOY_14640</name>
</gene>
<dbReference type="EMBL" id="JBHUIO010000009">
    <property type="protein sequence ID" value="MFD2171203.1"/>
    <property type="molecule type" value="Genomic_DNA"/>
</dbReference>
<accession>A0ABW4ZYX2</accession>
<protein>
    <submittedName>
        <fullName evidence="2">DUF1992 domain-containing protein</fullName>
    </submittedName>
</protein>
<dbReference type="Proteomes" id="UP001597343">
    <property type="component" value="Unassembled WGS sequence"/>
</dbReference>